<dbReference type="Proteomes" id="UP001227268">
    <property type="component" value="Unassembled WGS sequence"/>
</dbReference>
<comment type="caution">
    <text evidence="1">The sequence shown here is derived from an EMBL/GenBank/DDBJ whole genome shotgun (WGS) entry which is preliminary data.</text>
</comment>
<evidence type="ECO:0000313" key="1">
    <source>
        <dbReference type="EMBL" id="KAJ9107701.1"/>
    </source>
</evidence>
<reference evidence="1" key="1">
    <citation type="submission" date="2023-04" db="EMBL/GenBank/DDBJ databases">
        <title>Draft Genome sequencing of Naganishia species isolated from polar environments using Oxford Nanopore Technology.</title>
        <authorList>
            <person name="Leo P."/>
            <person name="Venkateswaran K."/>
        </authorList>
    </citation>
    <scope>NUCLEOTIDE SEQUENCE</scope>
    <source>
        <strain evidence="1">MNA-CCFEE 5423</strain>
    </source>
</reference>
<gene>
    <name evidence="1" type="ORF">QFC21_001161</name>
</gene>
<name>A0ACC2W9G4_9TREE</name>
<keyword evidence="2" id="KW-1185">Reference proteome</keyword>
<evidence type="ECO:0000313" key="2">
    <source>
        <dbReference type="Proteomes" id="UP001227268"/>
    </source>
</evidence>
<proteinExistence type="predicted"/>
<accession>A0ACC2W9G4</accession>
<organism evidence="1 2">
    <name type="scientific">Naganishia friedmannii</name>
    <dbReference type="NCBI Taxonomy" id="89922"/>
    <lineage>
        <taxon>Eukaryota</taxon>
        <taxon>Fungi</taxon>
        <taxon>Dikarya</taxon>
        <taxon>Basidiomycota</taxon>
        <taxon>Agaricomycotina</taxon>
        <taxon>Tremellomycetes</taxon>
        <taxon>Filobasidiales</taxon>
        <taxon>Filobasidiaceae</taxon>
        <taxon>Naganishia</taxon>
    </lineage>
</organism>
<protein>
    <submittedName>
        <fullName evidence="1">Uncharacterized protein</fullName>
    </submittedName>
</protein>
<dbReference type="EMBL" id="JASBWT010000002">
    <property type="protein sequence ID" value="KAJ9107701.1"/>
    <property type="molecule type" value="Genomic_DNA"/>
</dbReference>
<sequence>MTLGQGKVTYETPVGPKTYRTLATQSLTPYARPDSLASSRLRRRPFLDPSSPLYESPYRSRQQQRLSSSASSKSRFAKPDSSSPLVEKKRYRQPPRLDIANPLYTLRPHGETGSDQAPWMLRRKTRSSKTLKESGL</sequence>